<dbReference type="GO" id="GO:0009251">
    <property type="term" value="P:glucan catabolic process"/>
    <property type="evidence" value="ECO:0007669"/>
    <property type="project" value="TreeGrafter"/>
</dbReference>
<dbReference type="PROSITE" id="PS51762">
    <property type="entry name" value="GH16_2"/>
    <property type="match status" value="1"/>
</dbReference>
<dbReference type="Proteomes" id="UP000887540">
    <property type="component" value="Unplaced"/>
</dbReference>
<proteinExistence type="predicted"/>
<dbReference type="PANTHER" id="PTHR10963">
    <property type="entry name" value="GLYCOSYL HYDROLASE-RELATED"/>
    <property type="match status" value="1"/>
</dbReference>
<feature type="domain" description="GH16" evidence="1">
    <location>
        <begin position="1"/>
        <end position="157"/>
    </location>
</feature>
<name>A0A914D6Q1_9BILA</name>
<evidence type="ECO:0000313" key="3">
    <source>
        <dbReference type="WBParaSite" id="ACRNAN_scaffold1940.g27594.t1"/>
    </source>
</evidence>
<organism evidence="2 3">
    <name type="scientific">Acrobeloides nanus</name>
    <dbReference type="NCBI Taxonomy" id="290746"/>
    <lineage>
        <taxon>Eukaryota</taxon>
        <taxon>Metazoa</taxon>
        <taxon>Ecdysozoa</taxon>
        <taxon>Nematoda</taxon>
        <taxon>Chromadorea</taxon>
        <taxon>Rhabditida</taxon>
        <taxon>Tylenchina</taxon>
        <taxon>Cephalobomorpha</taxon>
        <taxon>Cephaloboidea</taxon>
        <taxon>Cephalobidae</taxon>
        <taxon>Acrobeloides</taxon>
    </lineage>
</organism>
<dbReference type="PANTHER" id="PTHR10963:SF24">
    <property type="entry name" value="GLYCOSIDASE C21B10.07-RELATED"/>
    <property type="match status" value="1"/>
</dbReference>
<evidence type="ECO:0000313" key="2">
    <source>
        <dbReference type="Proteomes" id="UP000887540"/>
    </source>
</evidence>
<dbReference type="Gene3D" id="2.60.120.200">
    <property type="match status" value="1"/>
</dbReference>
<accession>A0A914D6Q1</accession>
<reference evidence="3" key="1">
    <citation type="submission" date="2022-11" db="UniProtKB">
        <authorList>
            <consortium name="WormBaseParasite"/>
        </authorList>
    </citation>
    <scope>IDENTIFICATION</scope>
</reference>
<dbReference type="WBParaSite" id="ACRNAN_scaffold1940.g27594.t1">
    <property type="protein sequence ID" value="ACRNAN_scaffold1940.g27594.t1"/>
    <property type="gene ID" value="ACRNAN_scaffold1940.g27594"/>
</dbReference>
<dbReference type="SUPFAM" id="SSF49899">
    <property type="entry name" value="Concanavalin A-like lectins/glucanases"/>
    <property type="match status" value="1"/>
</dbReference>
<protein>
    <submittedName>
        <fullName evidence="3">GH16 domain-containing protein</fullName>
    </submittedName>
</protein>
<dbReference type="Pfam" id="PF26113">
    <property type="entry name" value="GH16_XgeA"/>
    <property type="match status" value="1"/>
</dbReference>
<dbReference type="InterPro" id="IPR013320">
    <property type="entry name" value="ConA-like_dom_sf"/>
</dbReference>
<sequence length="157" mass="17564">MVSKEALLHVAKFANKNKVAEPTPGTTIMAELVYIGVDHTNIIPNTSSKGRPTTRIQSKYLYNSGLFILNLNHMPSGNGTYPSFWTYGPSWPNNGEIDILEGVYAMDYDQITLHVGDGCTMQYNDSQFFTGHYVNDKDSAGQYKQILNCYQYSQSST</sequence>
<dbReference type="GO" id="GO:0004553">
    <property type="term" value="F:hydrolase activity, hydrolyzing O-glycosyl compounds"/>
    <property type="evidence" value="ECO:0007669"/>
    <property type="project" value="InterPro"/>
</dbReference>
<keyword evidence="2" id="KW-1185">Reference proteome</keyword>
<dbReference type="InterPro" id="IPR000757">
    <property type="entry name" value="Beta-glucanase-like"/>
</dbReference>
<dbReference type="AlphaFoldDB" id="A0A914D6Q1"/>
<dbReference type="InterPro" id="IPR050546">
    <property type="entry name" value="Glycosyl_Hydrlase_16"/>
</dbReference>
<evidence type="ECO:0000259" key="1">
    <source>
        <dbReference type="PROSITE" id="PS51762"/>
    </source>
</evidence>